<dbReference type="STRING" id="936154.STP_1361"/>
<dbReference type="PROSITE" id="PS51898">
    <property type="entry name" value="TYR_RECOMBINASE"/>
    <property type="match status" value="1"/>
</dbReference>
<proteinExistence type="inferred from homology"/>
<gene>
    <name evidence="6" type="ORF">A9Y57_01803</name>
</gene>
<comment type="subcellular location">
    <subcellularLocation>
        <location evidence="5">Cytoplasm</location>
    </subcellularLocation>
</comment>
<dbReference type="InterPro" id="IPR011010">
    <property type="entry name" value="DNA_brk_join_enz"/>
</dbReference>
<keyword evidence="4 5" id="KW-0233">DNA recombination</keyword>
<dbReference type="SUPFAM" id="SSF56349">
    <property type="entry name" value="DNA breaking-rejoining enzymes"/>
    <property type="match status" value="1"/>
</dbReference>
<dbReference type="InterPro" id="IPR002104">
    <property type="entry name" value="Integrase_catalytic"/>
</dbReference>
<reference evidence="6 7" key="1">
    <citation type="submission" date="2016-06" db="EMBL/GenBank/DDBJ databases">
        <authorList>
            <person name="Haines A.N."/>
            <person name="Council K.R."/>
        </authorList>
    </citation>
    <scope>NUCLEOTIDE SEQUENCE [LARGE SCALE GENOMIC DNA]</scope>
    <source>
        <strain evidence="6 7">SP158-29</strain>
    </source>
</reference>
<name>A0A0E2U9T3_9STRE</name>
<keyword evidence="2 5" id="KW-0229">DNA integration</keyword>
<evidence type="ECO:0000256" key="1">
    <source>
        <dbReference type="ARBA" id="ARBA00022490"/>
    </source>
</evidence>
<accession>A0A0E2U9T3</accession>
<dbReference type="InterPro" id="IPR044068">
    <property type="entry name" value="CB"/>
</dbReference>
<dbReference type="AlphaFoldDB" id="A0A0E2U9T3"/>
<evidence type="ECO:0000256" key="4">
    <source>
        <dbReference type="ARBA" id="ARBA00023172"/>
    </source>
</evidence>
<dbReference type="GO" id="GO:0006313">
    <property type="term" value="P:DNA transposition"/>
    <property type="evidence" value="ECO:0007669"/>
    <property type="project" value="UniProtKB-UniRule"/>
</dbReference>
<dbReference type="OMA" id="IGCAELS"/>
<evidence type="ECO:0000256" key="5">
    <source>
        <dbReference type="HAMAP-Rule" id="MF_01817"/>
    </source>
</evidence>
<dbReference type="Pfam" id="PF00589">
    <property type="entry name" value="Phage_integrase"/>
    <property type="match status" value="1"/>
</dbReference>
<sequence length="260" mass="30681">MILLKDMTLSKSIIDQIDPFLNQKRIAENTKLSYRYDLLQFIEIIGERLSQDKLKLYQMCLASLSLSAKKRKYSTVNQFLFYLYQQKFVPDYYLLDEKIRLEIDSNSPKSVIKYEAFYKASAFEQGRLIALLILEMGLLPNEIARLTVKDIDLSFEVIRINQNHRVRVLTIPKHIMHSVKEQLRFEQTFLFEHGGKAFSRQWYFSQLKGYLESIGYGQLSAQDLRQEFILNQKEKGKSMMELSKELGLKSPITLEKYYKN</sequence>
<dbReference type="GO" id="GO:0005737">
    <property type="term" value="C:cytoplasm"/>
    <property type="evidence" value="ECO:0007669"/>
    <property type="project" value="UniProtKB-SubCell"/>
</dbReference>
<dbReference type="PROSITE" id="PS51900">
    <property type="entry name" value="CB"/>
    <property type="match status" value="1"/>
</dbReference>
<comment type="similarity">
    <text evidence="5">Belongs to the 'phage' integrase family. XerD-like subfamily.</text>
</comment>
<dbReference type="InterPro" id="IPR013762">
    <property type="entry name" value="Integrase-like_cat_sf"/>
</dbReference>
<dbReference type="NCBIfam" id="NF002685">
    <property type="entry name" value="PRK02436.1"/>
    <property type="match status" value="1"/>
</dbReference>
<dbReference type="InterPro" id="IPR020876">
    <property type="entry name" value="Tyrosine_recombinase_XerD-like"/>
</dbReference>
<evidence type="ECO:0000256" key="2">
    <source>
        <dbReference type="ARBA" id="ARBA00022908"/>
    </source>
</evidence>
<evidence type="ECO:0000313" key="6">
    <source>
        <dbReference type="EMBL" id="PCH11499.1"/>
    </source>
</evidence>
<dbReference type="eggNOG" id="COG0582">
    <property type="taxonomic scope" value="Bacteria"/>
</dbReference>
<dbReference type="GO" id="GO:0003677">
    <property type="term" value="F:DNA binding"/>
    <property type="evidence" value="ECO:0007669"/>
    <property type="project" value="UniProtKB-UniRule"/>
</dbReference>
<dbReference type="HAMAP" id="MF_01817">
    <property type="entry name" value="Recomb_XerD_like"/>
    <property type="match status" value="1"/>
</dbReference>
<dbReference type="Gene3D" id="1.10.443.10">
    <property type="entry name" value="Intergrase catalytic core"/>
    <property type="match status" value="1"/>
</dbReference>
<comment type="caution">
    <text evidence="6">The sequence shown here is derived from an EMBL/GenBank/DDBJ whole genome shotgun (WGS) entry which is preliminary data.</text>
</comment>
<keyword evidence="3 5" id="KW-0238">DNA-binding</keyword>
<evidence type="ECO:0000313" key="7">
    <source>
        <dbReference type="Proteomes" id="UP000217465"/>
    </source>
</evidence>
<organism evidence="6 7">
    <name type="scientific">Streptococcus parauberis</name>
    <dbReference type="NCBI Taxonomy" id="1348"/>
    <lineage>
        <taxon>Bacteria</taxon>
        <taxon>Bacillati</taxon>
        <taxon>Bacillota</taxon>
        <taxon>Bacilli</taxon>
        <taxon>Lactobacillales</taxon>
        <taxon>Streptococcaceae</taxon>
        <taxon>Streptococcus</taxon>
    </lineage>
</organism>
<dbReference type="Proteomes" id="UP000217465">
    <property type="component" value="Unassembled WGS sequence"/>
</dbReference>
<protein>
    <recommendedName>
        <fullName evidence="5">Tyrosine recombinase XerD-like</fullName>
    </recommendedName>
</protein>
<comment type="function">
    <text evidence="5">Putative tyrosine recombinase. Not involved in the cutting and rejoining of the recombining DNA molecules on dif(SL) site.</text>
</comment>
<keyword evidence="1 5" id="KW-0963">Cytoplasm</keyword>
<dbReference type="GO" id="GO:0009037">
    <property type="term" value="F:tyrosine-based site-specific recombinase activity"/>
    <property type="evidence" value="ECO:0007669"/>
    <property type="project" value="UniProtKB-UniRule"/>
</dbReference>
<evidence type="ECO:0000256" key="3">
    <source>
        <dbReference type="ARBA" id="ARBA00023125"/>
    </source>
</evidence>
<dbReference type="EMBL" id="NSGR01000009">
    <property type="protein sequence ID" value="PCH11499.1"/>
    <property type="molecule type" value="Genomic_DNA"/>
</dbReference>
<feature type="active site" description="O-(3'-phospho-DNA)-tyrosine intermediate" evidence="5">
    <location>
        <position position="257"/>
    </location>
</feature>